<dbReference type="RefSeq" id="WP_076784279.1">
    <property type="nucleotide sequence ID" value="NZ_FTPU01000045.1"/>
</dbReference>
<evidence type="ECO:0000313" key="2">
    <source>
        <dbReference type="Proteomes" id="UP000187261"/>
    </source>
</evidence>
<protein>
    <submittedName>
        <fullName evidence="1">Uncharacterized protein</fullName>
    </submittedName>
</protein>
<gene>
    <name evidence="1" type="ORF">SAMN05660493_02936</name>
</gene>
<dbReference type="EMBL" id="FTPU01000045">
    <property type="protein sequence ID" value="SIT98198.1"/>
    <property type="molecule type" value="Genomic_DNA"/>
</dbReference>
<dbReference type="STRING" id="1121284.SAMN05660493_02936"/>
<evidence type="ECO:0000313" key="1">
    <source>
        <dbReference type="EMBL" id="SIT98198.1"/>
    </source>
</evidence>
<name>A0A1U7Q168_9FLAO</name>
<dbReference type="AlphaFoldDB" id="A0A1U7Q168"/>
<reference evidence="2" key="1">
    <citation type="submission" date="2016-10" db="EMBL/GenBank/DDBJ databases">
        <authorList>
            <person name="Varghese N."/>
            <person name="Submissions S."/>
        </authorList>
    </citation>
    <scope>NUCLEOTIDE SEQUENCE [LARGE SCALE GENOMIC DNA]</scope>
    <source>
        <strain evidence="2">DSM 19482</strain>
    </source>
</reference>
<keyword evidence="2" id="KW-1185">Reference proteome</keyword>
<proteinExistence type="predicted"/>
<dbReference type="Pfam" id="PF20001">
    <property type="entry name" value="DUF6428"/>
    <property type="match status" value="1"/>
</dbReference>
<accession>A0A1U7Q168</accession>
<sequence>MKLSNIKEILPALDNVEFQLEDGTFVPEHFHVTEVGVITKHFIDCGGTIRNEKVVNFQLWNANDFEHRLKPAKLLNIIKLSEEKLGIEDAEIEVEYQSAIADSQTPNQTINGLQTIGKYDLDFNGNHFILKNKQTACLAQDACGIPFEKQKVKLSDLNNACCTPNSGCC</sequence>
<dbReference type="Proteomes" id="UP000187261">
    <property type="component" value="Unassembled WGS sequence"/>
</dbReference>
<dbReference type="InterPro" id="IPR045534">
    <property type="entry name" value="DUF6428"/>
</dbReference>
<dbReference type="OrthoDB" id="66316at2"/>
<organism evidence="1 2">
    <name type="scientific">Epilithonimonas bovis DSM 19482</name>
    <dbReference type="NCBI Taxonomy" id="1121284"/>
    <lineage>
        <taxon>Bacteria</taxon>
        <taxon>Pseudomonadati</taxon>
        <taxon>Bacteroidota</taxon>
        <taxon>Flavobacteriia</taxon>
        <taxon>Flavobacteriales</taxon>
        <taxon>Weeksellaceae</taxon>
        <taxon>Chryseobacterium group</taxon>
        <taxon>Epilithonimonas</taxon>
    </lineage>
</organism>